<evidence type="ECO:0000256" key="4">
    <source>
        <dbReference type="ARBA" id="ARBA00023136"/>
    </source>
</evidence>
<dbReference type="STRING" id="501024.RTCCBAU85039_3370"/>
<dbReference type="EMBL" id="FOCV01000014">
    <property type="protein sequence ID" value="SEO26451.1"/>
    <property type="molecule type" value="Genomic_DNA"/>
</dbReference>
<feature type="compositionally biased region" description="Polar residues" evidence="6">
    <location>
        <begin position="1"/>
        <end position="19"/>
    </location>
</feature>
<keyword evidence="11" id="KW-1185">Reference proteome</keyword>
<accession>A0A1H8N9S1</accession>
<evidence type="ECO:0000256" key="1">
    <source>
        <dbReference type="ARBA" id="ARBA00022475"/>
    </source>
</evidence>
<dbReference type="InterPro" id="IPR004843">
    <property type="entry name" value="Calcineurin-like_PHP"/>
</dbReference>
<dbReference type="PANTHER" id="PTHR34990">
    <property type="entry name" value="UDP-2,3-DIACYLGLUCOSAMINE HYDROLASE-RELATED"/>
    <property type="match status" value="1"/>
</dbReference>
<protein>
    <submittedName>
        <fullName evidence="8">UDP-2,3-diacylglucosamine hydrolase</fullName>
    </submittedName>
    <submittedName>
        <fullName evidence="9">UDP-2,3-diacylglucosamine pyrophosphatase LpxH</fullName>
    </submittedName>
</protein>
<evidence type="ECO:0000313" key="11">
    <source>
        <dbReference type="Proteomes" id="UP000198939"/>
    </source>
</evidence>
<dbReference type="GO" id="GO:0008758">
    <property type="term" value="F:UDP-2,3-diacylglucosamine hydrolase activity"/>
    <property type="evidence" value="ECO:0007669"/>
    <property type="project" value="TreeGrafter"/>
</dbReference>
<dbReference type="Proteomes" id="UP000198939">
    <property type="component" value="Unassembled WGS sequence"/>
</dbReference>
<reference evidence="8" key="1">
    <citation type="submission" date="2016-10" db="EMBL/GenBank/DDBJ databases">
        <authorList>
            <person name="de Groot N.N."/>
        </authorList>
    </citation>
    <scope>NUCLEOTIDE SEQUENCE [LARGE SCALE GENOMIC DNA]</scope>
    <source>
        <strain evidence="8">CCBAU85039</strain>
    </source>
</reference>
<feature type="domain" description="Calcineurin-like phosphoesterase" evidence="7">
    <location>
        <begin position="81"/>
        <end position="281"/>
    </location>
</feature>
<dbReference type="Gene3D" id="3.60.21.10">
    <property type="match status" value="1"/>
</dbReference>
<dbReference type="SUPFAM" id="SSF56300">
    <property type="entry name" value="Metallo-dependent phosphatases"/>
    <property type="match status" value="1"/>
</dbReference>
<evidence type="ECO:0000313" key="9">
    <source>
        <dbReference type="EMBL" id="SEO26451.1"/>
    </source>
</evidence>
<evidence type="ECO:0000256" key="2">
    <source>
        <dbReference type="ARBA" id="ARBA00022519"/>
    </source>
</evidence>
<evidence type="ECO:0000259" key="7">
    <source>
        <dbReference type="Pfam" id="PF00149"/>
    </source>
</evidence>
<proteinExistence type="predicted"/>
<keyword evidence="1" id="KW-1003">Cell membrane</keyword>
<dbReference type="GO" id="GO:0016020">
    <property type="term" value="C:membrane"/>
    <property type="evidence" value="ECO:0007669"/>
    <property type="project" value="GOC"/>
</dbReference>
<dbReference type="Pfam" id="PF00149">
    <property type="entry name" value="Metallophos"/>
    <property type="match status" value="1"/>
</dbReference>
<evidence type="ECO:0000256" key="6">
    <source>
        <dbReference type="SAM" id="MobiDB-lite"/>
    </source>
</evidence>
<dbReference type="AlphaFoldDB" id="A0A1H8N9S1"/>
<dbReference type="GO" id="GO:0046872">
    <property type="term" value="F:metal ion binding"/>
    <property type="evidence" value="ECO:0007669"/>
    <property type="project" value="UniProtKB-KW"/>
</dbReference>
<keyword evidence="3" id="KW-0479">Metal-binding</keyword>
<sequence length="343" mass="39266">MLSWSVFNTSNGMTEQSEFPSEMRKQRKSAVTSAQVHPNWENPKGQQHVIFLKHDSGFGEGGERWDTSRMLVRDNMDTRHFRTLFISDVHLGSKAAKVDFLLDFLKHHEADTIFLVGDIIDGWRLKRSWYWPQDCNDVVQKLLRKARKGTRVIYIPGNHDEFLRDFPGTHFGGIEVAERMMHEAADGKKYLVLHGDEFDVVVRNARLLAYLGDWAYDMAIMINVGLAAIRRRMGMPYWSFSAWAKLQVKHAVNFIGEFQRVVAEEARKHGADGVICGHIHHAVMEDMDGIRYINTGDWVESCTAIAEHQDGTFELIEWRATSGMQPIPMAIGHREKEVAQQAA</sequence>
<evidence type="ECO:0000313" key="10">
    <source>
        <dbReference type="Proteomes" id="UP000183063"/>
    </source>
</evidence>
<dbReference type="CDD" id="cd07398">
    <property type="entry name" value="MPP_YbbF-LpxH"/>
    <property type="match status" value="1"/>
</dbReference>
<keyword evidence="8" id="KW-0378">Hydrolase</keyword>
<keyword evidence="5" id="KW-0464">Manganese</keyword>
<dbReference type="Proteomes" id="UP000183063">
    <property type="component" value="Unassembled WGS sequence"/>
</dbReference>
<evidence type="ECO:0000256" key="3">
    <source>
        <dbReference type="ARBA" id="ARBA00022723"/>
    </source>
</evidence>
<keyword evidence="4" id="KW-0472">Membrane</keyword>
<evidence type="ECO:0000256" key="5">
    <source>
        <dbReference type="ARBA" id="ARBA00023211"/>
    </source>
</evidence>
<keyword evidence="2" id="KW-0997">Cell inner membrane</keyword>
<reference evidence="9 11" key="2">
    <citation type="submission" date="2016-10" db="EMBL/GenBank/DDBJ databases">
        <authorList>
            <person name="Varghese N."/>
            <person name="Submissions S."/>
        </authorList>
    </citation>
    <scope>NUCLEOTIDE SEQUENCE [LARGE SCALE GENOMIC DNA]</scope>
    <source>
        <strain evidence="9 11">CGMCC 1.7071</strain>
    </source>
</reference>
<organism evidence="8 10">
    <name type="scientific">Rhizobium tibeticum</name>
    <dbReference type="NCBI Taxonomy" id="501024"/>
    <lineage>
        <taxon>Bacteria</taxon>
        <taxon>Pseudomonadati</taxon>
        <taxon>Pseudomonadota</taxon>
        <taxon>Alphaproteobacteria</taxon>
        <taxon>Hyphomicrobiales</taxon>
        <taxon>Rhizobiaceae</taxon>
        <taxon>Rhizobium/Agrobacterium group</taxon>
        <taxon>Rhizobium</taxon>
    </lineage>
</organism>
<dbReference type="GO" id="GO:0009245">
    <property type="term" value="P:lipid A biosynthetic process"/>
    <property type="evidence" value="ECO:0007669"/>
    <property type="project" value="TreeGrafter"/>
</dbReference>
<dbReference type="InterPro" id="IPR029052">
    <property type="entry name" value="Metallo-depent_PP-like"/>
</dbReference>
<reference evidence="10" key="3">
    <citation type="submission" date="2016-10" db="EMBL/GenBank/DDBJ databases">
        <authorList>
            <person name="Wibberg D."/>
        </authorList>
    </citation>
    <scope>NUCLEOTIDE SEQUENCE [LARGE SCALE GENOMIC DNA]</scope>
</reference>
<evidence type="ECO:0000313" key="8">
    <source>
        <dbReference type="EMBL" id="SEH96373.1"/>
    </source>
</evidence>
<name>A0A1H8N9S1_9HYPH</name>
<feature type="region of interest" description="Disordered" evidence="6">
    <location>
        <begin position="1"/>
        <end position="22"/>
    </location>
</feature>
<dbReference type="InterPro" id="IPR043461">
    <property type="entry name" value="LpxH-like"/>
</dbReference>
<gene>
    <name evidence="8" type="ORF">RTCCBAU85039_3370</name>
    <name evidence="9" type="ORF">SAMN05216228_101440</name>
</gene>
<dbReference type="PANTHER" id="PTHR34990:SF2">
    <property type="entry name" value="BLL8164 PROTEIN"/>
    <property type="match status" value="1"/>
</dbReference>
<dbReference type="EMBL" id="FNXB01000016">
    <property type="protein sequence ID" value="SEH96373.1"/>
    <property type="molecule type" value="Genomic_DNA"/>
</dbReference>